<dbReference type="PANTHER" id="PTHR10381">
    <property type="entry name" value="ATP-DEPENDENT CLP PROTEASE PROTEOLYTIC SUBUNIT"/>
    <property type="match status" value="1"/>
</dbReference>
<dbReference type="GO" id="GO:0051117">
    <property type="term" value="F:ATPase binding"/>
    <property type="evidence" value="ECO:0007669"/>
    <property type="project" value="TreeGrafter"/>
</dbReference>
<dbReference type="EMBL" id="BK015598">
    <property type="protein sequence ID" value="DAE15037.1"/>
    <property type="molecule type" value="Genomic_DNA"/>
</dbReference>
<dbReference type="GO" id="GO:0009368">
    <property type="term" value="C:endopeptidase Clp complex"/>
    <property type="evidence" value="ECO:0007669"/>
    <property type="project" value="TreeGrafter"/>
</dbReference>
<evidence type="ECO:0000256" key="1">
    <source>
        <dbReference type="ARBA" id="ARBA00007039"/>
    </source>
</evidence>
<dbReference type="CDD" id="cd07016">
    <property type="entry name" value="S14_ClpP_1"/>
    <property type="match status" value="1"/>
</dbReference>
<dbReference type="GO" id="GO:0006515">
    <property type="term" value="P:protein quality control for misfolded or incompletely synthesized proteins"/>
    <property type="evidence" value="ECO:0007669"/>
    <property type="project" value="TreeGrafter"/>
</dbReference>
<organism evidence="2">
    <name type="scientific">Siphoviridae sp. cty3u30</name>
    <dbReference type="NCBI Taxonomy" id="2825744"/>
    <lineage>
        <taxon>Viruses</taxon>
        <taxon>Duplodnaviria</taxon>
        <taxon>Heunggongvirae</taxon>
        <taxon>Uroviricota</taxon>
        <taxon>Caudoviricetes</taxon>
    </lineage>
</organism>
<dbReference type="PRINTS" id="PR00127">
    <property type="entry name" value="CLPPROTEASEP"/>
</dbReference>
<dbReference type="SUPFAM" id="SSF52096">
    <property type="entry name" value="ClpP/crotonase"/>
    <property type="match status" value="1"/>
</dbReference>
<accession>A0A8S5Q8H4</accession>
<protein>
    <submittedName>
        <fullName evidence="2">Putative ATP dependent Clp protease</fullName>
    </submittedName>
</protein>
<name>A0A8S5Q8H4_9CAUD</name>
<evidence type="ECO:0000313" key="2">
    <source>
        <dbReference type="EMBL" id="DAE15037.1"/>
    </source>
</evidence>
<dbReference type="Pfam" id="PF00574">
    <property type="entry name" value="CLP_protease"/>
    <property type="match status" value="1"/>
</dbReference>
<dbReference type="InterPro" id="IPR023562">
    <property type="entry name" value="ClpP/TepA"/>
</dbReference>
<dbReference type="InterPro" id="IPR001907">
    <property type="entry name" value="ClpP"/>
</dbReference>
<comment type="similarity">
    <text evidence="1">Belongs to the peptidase S14 family.</text>
</comment>
<dbReference type="InterPro" id="IPR029045">
    <property type="entry name" value="ClpP/crotonase-like_dom_sf"/>
</dbReference>
<keyword evidence="2" id="KW-0645">Protease</keyword>
<proteinExistence type="inferred from homology"/>
<dbReference type="PANTHER" id="PTHR10381:SF11">
    <property type="entry name" value="ATP-DEPENDENT CLP PROTEASE PROTEOLYTIC SUBUNIT, MITOCHONDRIAL"/>
    <property type="match status" value="1"/>
</dbReference>
<dbReference type="GO" id="GO:0004176">
    <property type="term" value="F:ATP-dependent peptidase activity"/>
    <property type="evidence" value="ECO:0007669"/>
    <property type="project" value="InterPro"/>
</dbReference>
<keyword evidence="2" id="KW-0378">Hydrolase</keyword>
<reference evidence="2" key="1">
    <citation type="journal article" date="2021" name="Proc. Natl. Acad. Sci. U.S.A.">
        <title>A Catalog of Tens of Thousands of Viruses from Human Metagenomes Reveals Hidden Associations with Chronic Diseases.</title>
        <authorList>
            <person name="Tisza M.J."/>
            <person name="Buck C.B."/>
        </authorList>
    </citation>
    <scope>NUCLEOTIDE SEQUENCE</scope>
    <source>
        <strain evidence="2">Cty3u30</strain>
    </source>
</reference>
<dbReference type="GO" id="GO:0004252">
    <property type="term" value="F:serine-type endopeptidase activity"/>
    <property type="evidence" value="ECO:0007669"/>
    <property type="project" value="InterPro"/>
</dbReference>
<sequence length="234" mass="25589">MIDIPIRGELWDNDSSDVLRWWGWRDITAPMDIEQALRDAGGDDVTVLVNSPGGDMAVGGEIRSMLRRYSGNVTALIQGHAASAATLAISACKVIQCEPGALLCYHNPSGAAEGDYREMRHTAAGLLNARDCILEMYEARGGTKPRDELIKLLDRDMWITPTEAKEYGLIDEIVALEDAGGDPAAFVAAADGRIRLTAHMRKEYQAHVAAERERAAADDKARRARARLRALANF</sequence>
<dbReference type="Gene3D" id="3.90.226.10">
    <property type="entry name" value="2-enoyl-CoA Hydratase, Chain A, domain 1"/>
    <property type="match status" value="1"/>
</dbReference>